<evidence type="ECO:0000313" key="1">
    <source>
        <dbReference type="EMBL" id="MCM2391462.1"/>
    </source>
</evidence>
<dbReference type="EMBL" id="JAMQAW010000030">
    <property type="protein sequence ID" value="MCM2391462.1"/>
    <property type="molecule type" value="Genomic_DNA"/>
</dbReference>
<keyword evidence="1" id="KW-0238">DNA-binding</keyword>
<protein>
    <submittedName>
        <fullName evidence="1">Winged helix DNA-binding domain-containing protein</fullName>
    </submittedName>
</protein>
<dbReference type="RefSeq" id="WP_250921788.1">
    <property type="nucleotide sequence ID" value="NZ_JAMQAW010000030.1"/>
</dbReference>
<keyword evidence="2" id="KW-1185">Reference proteome</keyword>
<organism evidence="1 2">
    <name type="scientific">Streptomyces albipurpureus</name>
    <dbReference type="NCBI Taxonomy" id="2897419"/>
    <lineage>
        <taxon>Bacteria</taxon>
        <taxon>Bacillati</taxon>
        <taxon>Actinomycetota</taxon>
        <taxon>Actinomycetes</taxon>
        <taxon>Kitasatosporales</taxon>
        <taxon>Streptomycetaceae</taxon>
        <taxon>Streptomyces</taxon>
    </lineage>
</organism>
<dbReference type="Proteomes" id="UP001431429">
    <property type="component" value="Unassembled WGS sequence"/>
</dbReference>
<evidence type="ECO:0000313" key="2">
    <source>
        <dbReference type="Proteomes" id="UP001431429"/>
    </source>
</evidence>
<sequence>MRHISDEQRRIRLGQRHRLAPSVRADTPVDIADSVVALHATDAATVFLSLGARLKEPGVDIVERALYEDVGLVRMLSMRRTVFAVSTGIAPYVDASTARAIAAKERATLLRHLEEDGQGLDERWLAEAETSVLAVLAQRGSATGVQLSADVPALKTKITIFRGTRQETVQGVATRVIRVLAAHGRIRRDRPRGSWTSSQFRWSAGEPWPPMPATQAQAELARRWLLAYGPATEADLKWWTGWTLGDVRKALIAVGAEEVRLDSGTGYTAPGDQEPEPESEPWAALLPGLDPSAMGWADRGFHLDSDHRAAIFDRAGNIGPSVWWNGQIVGGWAQRQDGEIVWRLLSDPGSEATAALEVEAARLSEWVGETRITPRFRTPLERELTA</sequence>
<accession>A0ABT0US83</accession>
<dbReference type="Pfam" id="PF06224">
    <property type="entry name" value="AlkZ-like"/>
    <property type="match status" value="1"/>
</dbReference>
<dbReference type="GO" id="GO:0003677">
    <property type="term" value="F:DNA binding"/>
    <property type="evidence" value="ECO:0007669"/>
    <property type="project" value="UniProtKB-KW"/>
</dbReference>
<proteinExistence type="predicted"/>
<dbReference type="PANTHER" id="PTHR38479">
    <property type="entry name" value="LMO0824 PROTEIN"/>
    <property type="match status" value="1"/>
</dbReference>
<dbReference type="InterPro" id="IPR009351">
    <property type="entry name" value="AlkZ-like"/>
</dbReference>
<gene>
    <name evidence="1" type="ORF">NBG84_24780</name>
</gene>
<name>A0ABT0US83_9ACTN</name>
<comment type="caution">
    <text evidence="1">The sequence shown here is derived from an EMBL/GenBank/DDBJ whole genome shotgun (WGS) entry which is preliminary data.</text>
</comment>
<reference evidence="1" key="1">
    <citation type="submission" date="2022-06" db="EMBL/GenBank/DDBJ databases">
        <title>Genome public.</title>
        <authorList>
            <person name="Sun Q."/>
        </authorList>
    </citation>
    <scope>NUCLEOTIDE SEQUENCE</scope>
    <source>
        <strain evidence="1">CWNU-1</strain>
    </source>
</reference>
<dbReference type="PANTHER" id="PTHR38479:SF2">
    <property type="entry name" value="WINGED HELIX DNA-BINDING DOMAIN-CONTAINING PROTEIN"/>
    <property type="match status" value="1"/>
</dbReference>